<feature type="transmembrane region" description="Helical" evidence="2">
    <location>
        <begin position="169"/>
        <end position="195"/>
    </location>
</feature>
<feature type="transmembrane region" description="Helical" evidence="2">
    <location>
        <begin position="254"/>
        <end position="273"/>
    </location>
</feature>
<dbReference type="EMBL" id="MN739548">
    <property type="protein sequence ID" value="QHT12589.1"/>
    <property type="molecule type" value="Genomic_DNA"/>
</dbReference>
<dbReference type="AlphaFoldDB" id="A0A6C0D9G1"/>
<evidence type="ECO:0000313" key="3">
    <source>
        <dbReference type="EMBL" id="QHT12589.1"/>
    </source>
</evidence>
<feature type="transmembrane region" description="Helical" evidence="2">
    <location>
        <begin position="31"/>
        <end position="54"/>
    </location>
</feature>
<keyword evidence="2" id="KW-0812">Transmembrane</keyword>
<proteinExistence type="predicted"/>
<keyword evidence="2" id="KW-1133">Transmembrane helix</keyword>
<feature type="transmembrane region" description="Helical" evidence="2">
    <location>
        <begin position="226"/>
        <end position="248"/>
    </location>
</feature>
<evidence type="ECO:0000256" key="2">
    <source>
        <dbReference type="SAM" id="Phobius"/>
    </source>
</evidence>
<protein>
    <submittedName>
        <fullName evidence="3">Uncharacterized protein</fullName>
    </submittedName>
</protein>
<evidence type="ECO:0000256" key="1">
    <source>
        <dbReference type="SAM" id="MobiDB-lite"/>
    </source>
</evidence>
<sequence>MPATSKIDEKKKQQQKEQSSSSSTGSKFANFFMSIFTILIYFGILIIIGSLGLYSGKVAQANILPTCSYFKPYTNMDVPIQEISIDINVVKTDKGAWSTKIKFPLQENFKIINDTFEILHKWTNGENTNIYKLYIATILQELIACNFTITNNINNFMNSILTETIYILLSPYILFFTTLLTFVVNGLYMSLLWFYNIYLLFSEKDDKNKETDAEGIHKVNWKNGNIWTFFNILWFIFYIWVFIVLFFIAGSWLIIPITSCLISLFCLFFPLFMRSKYTKNDQKYNLYETIKHVLKFKLNIIMVILSLIVILSASSNFGGYAAFVALVACIILYFFTPIYHQYLPKSPDNSTYGLGDYVQAVKKCIPTAKGEPIHEPTMWERIWKIL</sequence>
<feature type="compositionally biased region" description="Basic and acidic residues" evidence="1">
    <location>
        <begin position="1"/>
        <end position="15"/>
    </location>
</feature>
<accession>A0A6C0D9G1</accession>
<organism evidence="3">
    <name type="scientific">viral metagenome</name>
    <dbReference type="NCBI Taxonomy" id="1070528"/>
    <lineage>
        <taxon>unclassified sequences</taxon>
        <taxon>metagenomes</taxon>
        <taxon>organismal metagenomes</taxon>
    </lineage>
</organism>
<keyword evidence="2" id="KW-0472">Membrane</keyword>
<feature type="region of interest" description="Disordered" evidence="1">
    <location>
        <begin position="1"/>
        <end position="24"/>
    </location>
</feature>
<feature type="transmembrane region" description="Helical" evidence="2">
    <location>
        <begin position="317"/>
        <end position="335"/>
    </location>
</feature>
<feature type="transmembrane region" description="Helical" evidence="2">
    <location>
        <begin position="294"/>
        <end position="311"/>
    </location>
</feature>
<reference evidence="3" key="1">
    <citation type="journal article" date="2020" name="Nature">
        <title>Giant virus diversity and host interactions through global metagenomics.</title>
        <authorList>
            <person name="Schulz F."/>
            <person name="Roux S."/>
            <person name="Paez-Espino D."/>
            <person name="Jungbluth S."/>
            <person name="Walsh D.A."/>
            <person name="Denef V.J."/>
            <person name="McMahon K.D."/>
            <person name="Konstantinidis K.T."/>
            <person name="Eloe-Fadrosh E.A."/>
            <person name="Kyrpides N.C."/>
            <person name="Woyke T."/>
        </authorList>
    </citation>
    <scope>NUCLEOTIDE SEQUENCE</scope>
    <source>
        <strain evidence="3">GVMAG-M-3300023174-130</strain>
    </source>
</reference>
<name>A0A6C0D9G1_9ZZZZ</name>